<dbReference type="RefSeq" id="WP_311505167.1">
    <property type="nucleotide sequence ID" value="NZ_JAVRHK010000074.1"/>
</dbReference>
<name>A0ABU3DBC4_9FLAO</name>
<accession>A0ABU3DBC4</accession>
<proteinExistence type="predicted"/>
<dbReference type="InterPro" id="IPR050900">
    <property type="entry name" value="Transposase_IS3/IS150/IS904"/>
</dbReference>
<sequence length="110" mass="12737">MCKVFKISKSGFYRSQRMLASNRDNENRMLLFEIRRIYQKSKASYGSPRITDELKAKGFKVSRPRVARLMKQKGIRAVHAKKFVVTTDSKHKYPVAGNILNRNFSPEGRA</sequence>
<gene>
    <name evidence="2" type="ORF">RM539_19900</name>
</gene>
<dbReference type="EMBL" id="JAVRHK010000074">
    <property type="protein sequence ID" value="MDT0678840.1"/>
    <property type="molecule type" value="Genomic_DNA"/>
</dbReference>
<feature type="non-terminal residue" evidence="2">
    <location>
        <position position="110"/>
    </location>
</feature>
<organism evidence="2 3">
    <name type="scientific">Autumnicola musiva</name>
    <dbReference type="NCBI Taxonomy" id="3075589"/>
    <lineage>
        <taxon>Bacteria</taxon>
        <taxon>Pseudomonadati</taxon>
        <taxon>Bacteroidota</taxon>
        <taxon>Flavobacteriia</taxon>
        <taxon>Flavobacteriales</taxon>
        <taxon>Flavobacteriaceae</taxon>
        <taxon>Autumnicola</taxon>
    </lineage>
</organism>
<evidence type="ECO:0000313" key="2">
    <source>
        <dbReference type="EMBL" id="MDT0678840.1"/>
    </source>
</evidence>
<dbReference type="PANTHER" id="PTHR46889">
    <property type="entry name" value="TRANSPOSASE INSF FOR INSERTION SEQUENCE IS3B-RELATED"/>
    <property type="match status" value="1"/>
</dbReference>
<evidence type="ECO:0000313" key="3">
    <source>
        <dbReference type="Proteomes" id="UP001262582"/>
    </source>
</evidence>
<dbReference type="PANTHER" id="PTHR46889:SF4">
    <property type="entry name" value="TRANSPOSASE INSO FOR INSERTION SEQUENCE ELEMENT IS911B-RELATED"/>
    <property type="match status" value="1"/>
</dbReference>
<keyword evidence="3" id="KW-1185">Reference proteome</keyword>
<dbReference type="Proteomes" id="UP001262582">
    <property type="component" value="Unassembled WGS sequence"/>
</dbReference>
<reference evidence="2 3" key="1">
    <citation type="submission" date="2023-09" db="EMBL/GenBank/DDBJ databases">
        <authorList>
            <person name="Rey-Velasco X."/>
        </authorList>
    </citation>
    <scope>NUCLEOTIDE SEQUENCE [LARGE SCALE GENOMIC DNA]</scope>
    <source>
        <strain evidence="2 3">F117</strain>
    </source>
</reference>
<comment type="caution">
    <text evidence="2">The sequence shown here is derived from an EMBL/GenBank/DDBJ whole genome shotgun (WGS) entry which is preliminary data.</text>
</comment>
<evidence type="ECO:0000259" key="1">
    <source>
        <dbReference type="Pfam" id="PF13276"/>
    </source>
</evidence>
<protein>
    <submittedName>
        <fullName evidence="2">IS3 family transposase</fullName>
    </submittedName>
</protein>
<dbReference type="Pfam" id="PF13276">
    <property type="entry name" value="HTH_21"/>
    <property type="match status" value="1"/>
</dbReference>
<feature type="domain" description="HTH-like" evidence="1">
    <location>
        <begin position="30"/>
        <end position="83"/>
    </location>
</feature>
<dbReference type="InterPro" id="IPR025948">
    <property type="entry name" value="HTH-like_dom"/>
</dbReference>